<organism evidence="3 4">
    <name type="scientific">Colletotrichum chlorophyti</name>
    <dbReference type="NCBI Taxonomy" id="708187"/>
    <lineage>
        <taxon>Eukaryota</taxon>
        <taxon>Fungi</taxon>
        <taxon>Dikarya</taxon>
        <taxon>Ascomycota</taxon>
        <taxon>Pezizomycotina</taxon>
        <taxon>Sordariomycetes</taxon>
        <taxon>Hypocreomycetidae</taxon>
        <taxon>Glomerellales</taxon>
        <taxon>Glomerellaceae</taxon>
        <taxon>Colletotrichum</taxon>
    </lineage>
</organism>
<dbReference type="STRING" id="708187.A0A1Q8S158"/>
<reference evidence="3 4" key="1">
    <citation type="submission" date="2016-11" db="EMBL/GenBank/DDBJ databases">
        <title>Draft Genome Assembly of Colletotrichum chlorophyti a pathogen of herbaceous plants.</title>
        <authorList>
            <person name="Gan P."/>
            <person name="Narusaka M."/>
            <person name="Tsushima A."/>
            <person name="Narusaka Y."/>
            <person name="Takano Y."/>
            <person name="Shirasu K."/>
        </authorList>
    </citation>
    <scope>NUCLEOTIDE SEQUENCE [LARGE SCALE GENOMIC DNA]</scope>
    <source>
        <strain evidence="3 4">NTL11</strain>
    </source>
</reference>
<dbReference type="Proteomes" id="UP000186583">
    <property type="component" value="Unassembled WGS sequence"/>
</dbReference>
<evidence type="ECO:0008006" key="5">
    <source>
        <dbReference type="Google" id="ProtNLM"/>
    </source>
</evidence>
<dbReference type="PANTHER" id="PTHR35392">
    <property type="entry name" value="ZN(II)2CYS6 TRANSCRIPTION FACTOR (EUROFUNG)-RELATED-RELATED"/>
    <property type="match status" value="1"/>
</dbReference>
<evidence type="ECO:0000256" key="2">
    <source>
        <dbReference type="SAM" id="MobiDB-lite"/>
    </source>
</evidence>
<evidence type="ECO:0000313" key="4">
    <source>
        <dbReference type="Proteomes" id="UP000186583"/>
    </source>
</evidence>
<dbReference type="CDD" id="cd00067">
    <property type="entry name" value="GAL4"/>
    <property type="match status" value="1"/>
</dbReference>
<feature type="compositionally biased region" description="Basic and acidic residues" evidence="2">
    <location>
        <begin position="246"/>
        <end position="258"/>
    </location>
</feature>
<dbReference type="PANTHER" id="PTHR35392:SF3">
    <property type="entry name" value="ZN(2)-C6 FUNGAL-TYPE DOMAIN-CONTAINING PROTEIN"/>
    <property type="match status" value="1"/>
</dbReference>
<keyword evidence="1" id="KW-0539">Nucleus</keyword>
<comment type="caution">
    <text evidence="3">The sequence shown here is derived from an EMBL/GenBank/DDBJ whole genome shotgun (WGS) entry which is preliminary data.</text>
</comment>
<dbReference type="EMBL" id="MPGH01000044">
    <property type="protein sequence ID" value="OLN94317.1"/>
    <property type="molecule type" value="Genomic_DNA"/>
</dbReference>
<dbReference type="GO" id="GO:0008270">
    <property type="term" value="F:zinc ion binding"/>
    <property type="evidence" value="ECO:0007669"/>
    <property type="project" value="InterPro"/>
</dbReference>
<keyword evidence="4" id="KW-1185">Reference proteome</keyword>
<accession>A0A1Q8S158</accession>
<sequence length="613" mass="69211">MFSPILINIDQPHNIKNPELLVGYQTEFNGCSPFAGPAFAHLLMVGYHPISGSVPNDLNYGTNRPYAAEKPPTAEASQTAAYAPVHLPTTLVPNEAASFTVPDAGMMNNYVHSYQQPLLGSPNQALVPQPTGTDDLLYQGQSSASTYYQNVPNVPTPVGVHSLPNDVDHHPVTVEPRSATYGDNAMRMPPALPIYGPPRPPITKTDYHMASKHEMLETCVKCEDADPSSLDVVFANQRPPASKRGPFKDQQARKETAETRKNGSCIRCKFHRVRCRVDPENPKGPCLNCKPKANTNHHKQVIRQPCVRHKITECNFFKRGQAPGYEWTQRWVNGIVDNINNWASSDVKTIHVWEGYTDNMSVQLHVREFVPQQGDKLERSWVANGVKKSVPIPPFAITDLDEAQTAYQNYIKRGVVECFNSVVKSVMGARDHLLFATYRKAWELSQDPRTAQDERELLTQTLELWMAVRLTTKSIEIVGNETLGMRHDILDRSSPQHGSIPVPPVMGAQLDMVLIQHIQTRLRREMLEKLQKMTLQNKQKTWLTTYLVNFILLHNIALVTDHDERYARKHGMNGIYPFSEECRDQDLRSLAQLDEQALQFIHWTRAQALAHSK</sequence>
<evidence type="ECO:0000313" key="3">
    <source>
        <dbReference type="EMBL" id="OLN94317.1"/>
    </source>
</evidence>
<dbReference type="GO" id="GO:0000981">
    <property type="term" value="F:DNA-binding transcription factor activity, RNA polymerase II-specific"/>
    <property type="evidence" value="ECO:0007669"/>
    <property type="project" value="InterPro"/>
</dbReference>
<protein>
    <recommendedName>
        <fullName evidence="5">Zn(2)-C6 fungal-type domain-containing protein</fullName>
    </recommendedName>
</protein>
<dbReference type="OrthoDB" id="3474066at2759"/>
<dbReference type="InterPro" id="IPR001138">
    <property type="entry name" value="Zn2Cys6_DnaBD"/>
</dbReference>
<proteinExistence type="predicted"/>
<name>A0A1Q8S158_9PEZI</name>
<dbReference type="InterPro" id="IPR052973">
    <property type="entry name" value="Fungal_sec-metab_reg_TF"/>
</dbReference>
<gene>
    <name evidence="3" type="ORF">CCHL11_02948</name>
</gene>
<dbReference type="AlphaFoldDB" id="A0A1Q8S158"/>
<feature type="region of interest" description="Disordered" evidence="2">
    <location>
        <begin position="238"/>
        <end position="258"/>
    </location>
</feature>
<evidence type="ECO:0000256" key="1">
    <source>
        <dbReference type="ARBA" id="ARBA00023242"/>
    </source>
</evidence>